<reference evidence="1 2" key="1">
    <citation type="submission" date="2024-04" db="EMBL/GenBank/DDBJ databases">
        <authorList>
            <person name="Fracassetti M."/>
        </authorList>
    </citation>
    <scope>NUCLEOTIDE SEQUENCE [LARGE SCALE GENOMIC DNA]</scope>
</reference>
<dbReference type="AlphaFoldDB" id="A0AAV2CXF3"/>
<gene>
    <name evidence="1" type="ORF">LTRI10_LOCUS7952</name>
</gene>
<name>A0AAV2CXF3_9ROSI</name>
<proteinExistence type="predicted"/>
<keyword evidence="2" id="KW-1185">Reference proteome</keyword>
<evidence type="ECO:0000313" key="1">
    <source>
        <dbReference type="EMBL" id="CAL1360518.1"/>
    </source>
</evidence>
<accession>A0AAV2CXF3</accession>
<organism evidence="1 2">
    <name type="scientific">Linum trigynum</name>
    <dbReference type="NCBI Taxonomy" id="586398"/>
    <lineage>
        <taxon>Eukaryota</taxon>
        <taxon>Viridiplantae</taxon>
        <taxon>Streptophyta</taxon>
        <taxon>Embryophyta</taxon>
        <taxon>Tracheophyta</taxon>
        <taxon>Spermatophyta</taxon>
        <taxon>Magnoliopsida</taxon>
        <taxon>eudicotyledons</taxon>
        <taxon>Gunneridae</taxon>
        <taxon>Pentapetalae</taxon>
        <taxon>rosids</taxon>
        <taxon>fabids</taxon>
        <taxon>Malpighiales</taxon>
        <taxon>Linaceae</taxon>
        <taxon>Linum</taxon>
    </lineage>
</organism>
<protein>
    <submittedName>
        <fullName evidence="1">Uncharacterized protein</fullName>
    </submittedName>
</protein>
<sequence>MVIKTQQENPKIIENPTLAREGTSRHCWWLDLSSTLLDRTSAGGEVGRPDPPSSFVFPTSPHRPNLHRIRLFPISRSSIHSHGCSSSITAVANFRRATVVVAVVGVLTRLYARCTLHDVVPELLDLCRLLKKKERWDA</sequence>
<evidence type="ECO:0000313" key="2">
    <source>
        <dbReference type="Proteomes" id="UP001497516"/>
    </source>
</evidence>
<dbReference type="EMBL" id="OZ034814">
    <property type="protein sequence ID" value="CAL1360518.1"/>
    <property type="molecule type" value="Genomic_DNA"/>
</dbReference>
<dbReference type="Proteomes" id="UP001497516">
    <property type="component" value="Chromosome 10"/>
</dbReference>